<evidence type="ECO:0000256" key="2">
    <source>
        <dbReference type="ARBA" id="ARBA00022475"/>
    </source>
</evidence>
<feature type="transmembrane region" description="Helical" evidence="6">
    <location>
        <begin position="54"/>
        <end position="81"/>
    </location>
</feature>
<dbReference type="GO" id="GO:0005886">
    <property type="term" value="C:plasma membrane"/>
    <property type="evidence" value="ECO:0007669"/>
    <property type="project" value="UniProtKB-SubCell"/>
</dbReference>
<feature type="transmembrane region" description="Helical" evidence="6">
    <location>
        <begin position="338"/>
        <end position="357"/>
    </location>
</feature>
<comment type="subcellular location">
    <subcellularLocation>
        <location evidence="1">Cell membrane</location>
        <topology evidence="1">Multi-pass membrane protein</topology>
    </subcellularLocation>
</comment>
<feature type="transmembrane region" description="Helical" evidence="6">
    <location>
        <begin position="23"/>
        <end position="42"/>
    </location>
</feature>
<evidence type="ECO:0000313" key="7">
    <source>
        <dbReference type="EMBL" id="QWZ09564.1"/>
    </source>
</evidence>
<dbReference type="AlphaFoldDB" id="A0A975T296"/>
<sequence length="427" mass="43984">MNAGTADTLAAGNARLSLPARSVWLVCAKGVQMGGGFLFWIVAARSATVPDVGLAVATVSAVMLCTQLGILGVGSAAIIALGGGRPVRQVLDSSFTVVVAASLLCGAGYLVFARVGDSPAAASGVLFVLLFLVAASAGTCVICLDQVSIALHHTEGAALRYALGSVVALSAVGALALAPGRATPFELVATWTLGSVVSVAVGTFQLRRWAGYRFRPSLSRRPAWMLVRTGVPNQMLTLTERLSPVLVPLILAHVVSPTQAAYWYPAWMMVWAAFTAPISVGMVQFADIVRRPQDAGRIVLLGLKWSLLLGGCLCLVLVVAAGPLLGLLGGVYADASTGALRVLTLGLAPFVVLQAYNAYCRATARTREATLLGLLLLVVVSVGTAAVGSHGPLAVAVVWVSATALASVFAGTRLLSVLHRTEDAVHG</sequence>
<evidence type="ECO:0000256" key="3">
    <source>
        <dbReference type="ARBA" id="ARBA00022692"/>
    </source>
</evidence>
<dbReference type="PANTHER" id="PTHR30250">
    <property type="entry name" value="PST FAMILY PREDICTED COLANIC ACID TRANSPORTER"/>
    <property type="match status" value="1"/>
</dbReference>
<feature type="transmembrane region" description="Helical" evidence="6">
    <location>
        <begin position="124"/>
        <end position="145"/>
    </location>
</feature>
<dbReference type="KEGG" id="nps:KRR39_07370"/>
<feature type="transmembrane region" description="Helical" evidence="6">
    <location>
        <begin position="157"/>
        <end position="176"/>
    </location>
</feature>
<dbReference type="Proteomes" id="UP000683575">
    <property type="component" value="Chromosome"/>
</dbReference>
<dbReference type="EMBL" id="CP077062">
    <property type="protein sequence ID" value="QWZ09564.1"/>
    <property type="molecule type" value="Genomic_DNA"/>
</dbReference>
<protein>
    <recommendedName>
        <fullName evidence="9">Polysaccharide biosynthesis protein</fullName>
    </recommendedName>
</protein>
<evidence type="ECO:0000256" key="1">
    <source>
        <dbReference type="ARBA" id="ARBA00004651"/>
    </source>
</evidence>
<feature type="transmembrane region" description="Helical" evidence="6">
    <location>
        <begin position="369"/>
        <end position="387"/>
    </location>
</feature>
<proteinExistence type="predicted"/>
<evidence type="ECO:0000256" key="4">
    <source>
        <dbReference type="ARBA" id="ARBA00022989"/>
    </source>
</evidence>
<keyword evidence="2" id="KW-1003">Cell membrane</keyword>
<evidence type="ECO:0000313" key="8">
    <source>
        <dbReference type="Proteomes" id="UP000683575"/>
    </source>
</evidence>
<organism evidence="7 8">
    <name type="scientific">Nocardioides panacis</name>
    <dbReference type="NCBI Taxonomy" id="2849501"/>
    <lineage>
        <taxon>Bacteria</taxon>
        <taxon>Bacillati</taxon>
        <taxon>Actinomycetota</taxon>
        <taxon>Actinomycetes</taxon>
        <taxon>Propionibacteriales</taxon>
        <taxon>Nocardioidaceae</taxon>
        <taxon>Nocardioides</taxon>
    </lineage>
</organism>
<feature type="transmembrane region" description="Helical" evidence="6">
    <location>
        <begin position="393"/>
        <end position="411"/>
    </location>
</feature>
<evidence type="ECO:0008006" key="9">
    <source>
        <dbReference type="Google" id="ProtNLM"/>
    </source>
</evidence>
<reference evidence="7" key="1">
    <citation type="submission" date="2021-06" db="EMBL/GenBank/DDBJ databases">
        <title>Complete genome sequence of Nocardioides sp. G188.</title>
        <authorList>
            <person name="Im W.-T."/>
        </authorList>
    </citation>
    <scope>NUCLEOTIDE SEQUENCE</scope>
    <source>
        <strain evidence="7">G188</strain>
    </source>
</reference>
<name>A0A975T296_9ACTN</name>
<feature type="transmembrane region" description="Helical" evidence="6">
    <location>
        <begin position="93"/>
        <end position="112"/>
    </location>
</feature>
<keyword evidence="3 6" id="KW-0812">Transmembrane</keyword>
<gene>
    <name evidence="7" type="ORF">KRR39_07370</name>
</gene>
<feature type="transmembrane region" description="Helical" evidence="6">
    <location>
        <begin position="268"/>
        <end position="286"/>
    </location>
</feature>
<evidence type="ECO:0000256" key="6">
    <source>
        <dbReference type="SAM" id="Phobius"/>
    </source>
</evidence>
<evidence type="ECO:0000256" key="5">
    <source>
        <dbReference type="ARBA" id="ARBA00023136"/>
    </source>
</evidence>
<dbReference type="InterPro" id="IPR050833">
    <property type="entry name" value="Poly_Biosynth_Transport"/>
</dbReference>
<keyword evidence="5 6" id="KW-0472">Membrane</keyword>
<dbReference type="RefSeq" id="WP_216941410.1">
    <property type="nucleotide sequence ID" value="NZ_CP077062.1"/>
</dbReference>
<accession>A0A975T296</accession>
<feature type="transmembrane region" description="Helical" evidence="6">
    <location>
        <begin position="307"/>
        <end position="332"/>
    </location>
</feature>
<dbReference type="PANTHER" id="PTHR30250:SF11">
    <property type="entry name" value="O-ANTIGEN TRANSPORTER-RELATED"/>
    <property type="match status" value="1"/>
</dbReference>
<keyword evidence="4 6" id="KW-1133">Transmembrane helix</keyword>
<keyword evidence="8" id="KW-1185">Reference proteome</keyword>